<dbReference type="GO" id="GO:0005737">
    <property type="term" value="C:cytoplasm"/>
    <property type="evidence" value="ECO:0007669"/>
    <property type="project" value="TreeGrafter"/>
</dbReference>
<evidence type="ECO:0000256" key="8">
    <source>
        <dbReference type="ARBA" id="ARBA00047306"/>
    </source>
</evidence>
<feature type="binding site" evidence="11">
    <location>
        <begin position="150"/>
        <end position="151"/>
    </location>
    <ligand>
        <name>S-adenosyl-L-methionine</name>
        <dbReference type="ChEBI" id="CHEBI:59789"/>
    </ligand>
</feature>
<gene>
    <name evidence="12" type="ORF">EVEC_LOCUS291</name>
</gene>
<keyword evidence="4 11" id="KW-0949">S-adenosyl-L-methionine</keyword>
<keyword evidence="13" id="KW-1185">Reference proteome</keyword>
<comment type="similarity">
    <text evidence="1">Belongs to the methyltransferase superfamily. NTM1 family.</text>
</comment>
<protein>
    <recommendedName>
        <fullName evidence="6">Alpha N-terminal protein methyltransferase 1</fullName>
        <ecNumber evidence="5">2.1.1.244</ecNumber>
    </recommendedName>
    <alternativeName>
        <fullName evidence="7">X-Pro-Lys N-terminal protein methyltransferase 1</fullName>
    </alternativeName>
</protein>
<name>A0A0N4UT76_ENTVE</name>
<feature type="binding site" evidence="11">
    <location>
        <position position="100"/>
    </location>
    <ligand>
        <name>S-adenosyl-L-methionine</name>
        <dbReference type="ChEBI" id="CHEBI:59789"/>
    </ligand>
</feature>
<evidence type="ECO:0000256" key="9">
    <source>
        <dbReference type="ARBA" id="ARBA00047885"/>
    </source>
</evidence>
<comment type="catalytic activity">
    <reaction evidence="9">
        <text>N-terminal L-prolyl-L-prolyl-L-lysyl-[protein] + 2 S-adenosyl-L-methionine = N-terminal N,N-dimethyl-L-prolyl-L-prolyl-L-lysyl-[protein] + 2 S-adenosyl-L-homocysteine + 2 H(+)</text>
        <dbReference type="Rhea" id="RHEA:54736"/>
        <dbReference type="Rhea" id="RHEA-COMP:13787"/>
        <dbReference type="Rhea" id="RHEA-COMP:13974"/>
        <dbReference type="ChEBI" id="CHEBI:15378"/>
        <dbReference type="ChEBI" id="CHEBI:57856"/>
        <dbReference type="ChEBI" id="CHEBI:59789"/>
        <dbReference type="ChEBI" id="CHEBI:138059"/>
        <dbReference type="ChEBI" id="CHEBI:138318"/>
        <dbReference type="EC" id="2.1.1.244"/>
    </reaction>
</comment>
<dbReference type="InterPro" id="IPR008576">
    <property type="entry name" value="MeTrfase_NTM1"/>
</dbReference>
<accession>A0A0N4UT76</accession>
<dbReference type="Proteomes" id="UP000274131">
    <property type="component" value="Unassembled WGS sequence"/>
</dbReference>
<feature type="binding site" evidence="11">
    <location>
        <position position="166"/>
    </location>
    <ligand>
        <name>S-adenosyl-L-methionine</name>
        <dbReference type="ChEBI" id="CHEBI:59789"/>
    </ligand>
</feature>
<dbReference type="AlphaFoldDB" id="A0A0N4UT76"/>
<comment type="catalytic activity">
    <reaction evidence="10">
        <text>N-terminal L-alanyl-L-prolyl-L-lysyl-[protein] + 3 S-adenosyl-L-methionine = N-terminal N,N,N-trimethyl-L-alanyl-L-prolyl-L-lysyl-[protein] + 3 S-adenosyl-L-homocysteine + 3 H(+)</text>
        <dbReference type="Rhea" id="RHEA:54712"/>
        <dbReference type="Rhea" id="RHEA-COMP:13785"/>
        <dbReference type="Rhea" id="RHEA-COMP:13971"/>
        <dbReference type="ChEBI" id="CHEBI:15378"/>
        <dbReference type="ChEBI" id="CHEBI:57856"/>
        <dbReference type="ChEBI" id="CHEBI:59789"/>
        <dbReference type="ChEBI" id="CHEBI:138057"/>
        <dbReference type="ChEBI" id="CHEBI:138315"/>
        <dbReference type="EC" id="2.1.1.244"/>
    </reaction>
</comment>
<keyword evidence="2" id="KW-0489">Methyltransferase</keyword>
<dbReference type="EMBL" id="UXUI01000271">
    <property type="protein sequence ID" value="VDD85148.1"/>
    <property type="molecule type" value="Genomic_DNA"/>
</dbReference>
<dbReference type="CDD" id="cd02440">
    <property type="entry name" value="AdoMet_MTases"/>
    <property type="match status" value="1"/>
</dbReference>
<reference evidence="14" key="1">
    <citation type="submission" date="2017-02" db="UniProtKB">
        <authorList>
            <consortium name="WormBaseParasite"/>
        </authorList>
    </citation>
    <scope>IDENTIFICATION</scope>
</reference>
<proteinExistence type="inferred from homology"/>
<dbReference type="Pfam" id="PF05891">
    <property type="entry name" value="Methyltransf_PK"/>
    <property type="match status" value="1"/>
</dbReference>
<organism evidence="14">
    <name type="scientific">Enterobius vermicularis</name>
    <name type="common">Human pinworm</name>
    <dbReference type="NCBI Taxonomy" id="51028"/>
    <lineage>
        <taxon>Eukaryota</taxon>
        <taxon>Metazoa</taxon>
        <taxon>Ecdysozoa</taxon>
        <taxon>Nematoda</taxon>
        <taxon>Chromadorea</taxon>
        <taxon>Rhabditida</taxon>
        <taxon>Spirurina</taxon>
        <taxon>Oxyuridomorpha</taxon>
        <taxon>Oxyuroidea</taxon>
        <taxon>Oxyuridae</taxon>
        <taxon>Enterobius</taxon>
    </lineage>
</organism>
<evidence type="ECO:0000256" key="6">
    <source>
        <dbReference type="ARBA" id="ARBA00039449"/>
    </source>
</evidence>
<dbReference type="FunFam" id="3.40.50.150:FF:000025">
    <property type="entry name" value="N-terminal Xaa-Pro-Lys N-methyltransferase 1"/>
    <property type="match status" value="1"/>
</dbReference>
<evidence type="ECO:0000313" key="12">
    <source>
        <dbReference type="EMBL" id="VDD85148.1"/>
    </source>
</evidence>
<keyword evidence="3" id="KW-0808">Transferase</keyword>
<evidence type="ECO:0000256" key="11">
    <source>
        <dbReference type="PIRSR" id="PIRSR016958-1"/>
    </source>
</evidence>
<evidence type="ECO:0000313" key="14">
    <source>
        <dbReference type="WBParaSite" id="EVEC_0000043501-mRNA-1"/>
    </source>
</evidence>
<evidence type="ECO:0000256" key="4">
    <source>
        <dbReference type="ARBA" id="ARBA00022691"/>
    </source>
</evidence>
<dbReference type="GO" id="GO:0071885">
    <property type="term" value="F:N-terminal protein N-methyltransferase activity"/>
    <property type="evidence" value="ECO:0007669"/>
    <property type="project" value="UniProtKB-EC"/>
</dbReference>
<evidence type="ECO:0000256" key="10">
    <source>
        <dbReference type="ARBA" id="ARBA00048167"/>
    </source>
</evidence>
<reference evidence="12 13" key="2">
    <citation type="submission" date="2018-10" db="EMBL/GenBank/DDBJ databases">
        <authorList>
            <consortium name="Pathogen Informatics"/>
        </authorList>
    </citation>
    <scope>NUCLEOTIDE SEQUENCE [LARGE SCALE GENOMIC DNA]</scope>
</reference>
<dbReference type="WBParaSite" id="EVEC_0000043501-mRNA-1">
    <property type="protein sequence ID" value="EVEC_0000043501-mRNA-1"/>
    <property type="gene ID" value="EVEC_0000043501"/>
</dbReference>
<comment type="catalytic activity">
    <reaction evidence="8">
        <text>N-terminal L-seryl-L-prolyl-L-lysyl-[protein] + 3 S-adenosyl-L-methionine = N-terminal N,N,N-trimethyl-L-seryl-L-prolyl-L-lysyl-[protein] + 3 S-adenosyl-L-homocysteine + 3 H(+)</text>
        <dbReference type="Rhea" id="RHEA:54724"/>
        <dbReference type="Rhea" id="RHEA-COMP:13789"/>
        <dbReference type="Rhea" id="RHEA-COMP:13973"/>
        <dbReference type="ChEBI" id="CHEBI:15378"/>
        <dbReference type="ChEBI" id="CHEBI:57856"/>
        <dbReference type="ChEBI" id="CHEBI:59789"/>
        <dbReference type="ChEBI" id="CHEBI:138061"/>
        <dbReference type="ChEBI" id="CHEBI:138317"/>
        <dbReference type="EC" id="2.1.1.244"/>
    </reaction>
</comment>
<dbReference type="PANTHER" id="PTHR12753">
    <property type="entry name" value="AD-003 - RELATED"/>
    <property type="match status" value="1"/>
</dbReference>
<dbReference type="SUPFAM" id="SSF53335">
    <property type="entry name" value="S-adenosyl-L-methionine-dependent methyltransferases"/>
    <property type="match status" value="1"/>
</dbReference>
<dbReference type="PIRSF" id="PIRSF016958">
    <property type="entry name" value="DUF858_MeTrfase_lik"/>
    <property type="match status" value="1"/>
</dbReference>
<evidence type="ECO:0000256" key="7">
    <source>
        <dbReference type="ARBA" id="ARBA00043129"/>
    </source>
</evidence>
<evidence type="ECO:0000256" key="1">
    <source>
        <dbReference type="ARBA" id="ARBA00009059"/>
    </source>
</evidence>
<dbReference type="Gene3D" id="3.40.50.150">
    <property type="entry name" value="Vaccinia Virus protein VP39"/>
    <property type="match status" value="1"/>
</dbReference>
<evidence type="ECO:0000256" key="5">
    <source>
        <dbReference type="ARBA" id="ARBA00039112"/>
    </source>
</evidence>
<evidence type="ECO:0000313" key="13">
    <source>
        <dbReference type="Proteomes" id="UP000274131"/>
    </source>
</evidence>
<evidence type="ECO:0000256" key="3">
    <source>
        <dbReference type="ARBA" id="ARBA00022679"/>
    </source>
</evidence>
<dbReference type="OrthoDB" id="1298661at2759"/>
<sequence>MLSKSVLKRYLKNTSVVLKKLNSVLKMALSSSVSPSNVTDKESIYEKAEAYWSQVSCDVDGMLGGFAKLHLPDIVDSKKFLRILRNKKKLLNFERAIDCGCGIGRVTKYLLLPQFESVDMVDIIDSFIESSSSYIGEEDKRVRQKFVCGLQDFEPEENYYDMIWIQWVTGHLTDEDLVSFLKRCQNGLREGGCIVLKENVTSSDTYHFDTEDNSWTRPRNRILELIKEAGLTLLCDRKQTNFPQGMLSVYMFALR</sequence>
<dbReference type="GO" id="GO:0032259">
    <property type="term" value="P:methylation"/>
    <property type="evidence" value="ECO:0007669"/>
    <property type="project" value="UniProtKB-KW"/>
</dbReference>
<dbReference type="EC" id="2.1.1.244" evidence="5"/>
<dbReference type="PANTHER" id="PTHR12753:SF0">
    <property type="entry name" value="ALPHA N-TERMINAL PROTEIN METHYLTRANSFERASE 1"/>
    <property type="match status" value="1"/>
</dbReference>
<dbReference type="STRING" id="51028.A0A0N4UT76"/>
<evidence type="ECO:0000256" key="2">
    <source>
        <dbReference type="ARBA" id="ARBA00022603"/>
    </source>
</evidence>
<feature type="binding site" evidence="11">
    <location>
        <position position="105"/>
    </location>
    <ligand>
        <name>S-adenosyl-L-methionine</name>
        <dbReference type="ChEBI" id="CHEBI:59789"/>
    </ligand>
</feature>
<dbReference type="InterPro" id="IPR029063">
    <property type="entry name" value="SAM-dependent_MTases_sf"/>
</dbReference>